<feature type="transmembrane region" description="Helical" evidence="8">
    <location>
        <begin position="263"/>
        <end position="281"/>
    </location>
</feature>
<evidence type="ECO:0008006" key="11">
    <source>
        <dbReference type="Google" id="ProtNLM"/>
    </source>
</evidence>
<evidence type="ECO:0000313" key="9">
    <source>
        <dbReference type="EMBL" id="AEA45452.1"/>
    </source>
</evidence>
<feature type="transmembrane region" description="Helical" evidence="8">
    <location>
        <begin position="86"/>
        <end position="109"/>
    </location>
</feature>
<dbReference type="GO" id="GO:0016758">
    <property type="term" value="F:hexosyltransferase activity"/>
    <property type="evidence" value="ECO:0007669"/>
    <property type="project" value="InterPro"/>
</dbReference>
<reference evidence="10" key="2">
    <citation type="submission" date="2011-02" db="EMBL/GenBank/DDBJ databases">
        <title>The complete genome of Fluviicola taffensis DSM 16823.</title>
        <authorList>
            <consortium name="US DOE Joint Genome Institute (JGI-PGF)"/>
            <person name="Lucas S."/>
            <person name="Copeland A."/>
            <person name="Lapidus A."/>
            <person name="Bruce D."/>
            <person name="Goodwin L."/>
            <person name="Pitluck S."/>
            <person name="Kyrpides N."/>
            <person name="Mavromatis K."/>
            <person name="Ivanova N."/>
            <person name="Mikhailova N."/>
            <person name="Pagani I."/>
            <person name="Chertkov O."/>
            <person name="Detter J.C."/>
            <person name="Han C."/>
            <person name="Tapia R."/>
            <person name="Land M."/>
            <person name="Hauser L."/>
            <person name="Markowitz V."/>
            <person name="Cheng J.-F."/>
            <person name="Hugenholtz P."/>
            <person name="Woyke T."/>
            <person name="Wu D."/>
            <person name="Tindall B."/>
            <person name="Pomrenke H.G."/>
            <person name="Brambilla E."/>
            <person name="Klenk H.-P."/>
            <person name="Eisen J.A."/>
        </authorList>
    </citation>
    <scope>NUCLEOTIDE SEQUENCE [LARGE SCALE GENOMIC DNA]</scope>
    <source>
        <strain evidence="10">DSM 16823 / RW262 / RW262</strain>
    </source>
</reference>
<feature type="transmembrane region" description="Helical" evidence="8">
    <location>
        <begin position="12"/>
        <end position="31"/>
    </location>
</feature>
<keyword evidence="6 8" id="KW-0472">Membrane</keyword>
<protein>
    <recommendedName>
        <fullName evidence="11">DUF2029 domain-containing protein</fullName>
    </recommendedName>
</protein>
<dbReference type="STRING" id="755732.Fluta_3481"/>
<gene>
    <name evidence="9" type="ordered locus">Fluta_3481</name>
</gene>
<evidence type="ECO:0000256" key="1">
    <source>
        <dbReference type="ARBA" id="ARBA00004651"/>
    </source>
</evidence>
<comment type="subcellular location">
    <subcellularLocation>
        <location evidence="1">Cell membrane</location>
        <topology evidence="1">Multi-pass membrane protein</topology>
    </subcellularLocation>
</comment>
<keyword evidence="10" id="KW-1185">Reference proteome</keyword>
<evidence type="ECO:0000256" key="3">
    <source>
        <dbReference type="ARBA" id="ARBA00022679"/>
    </source>
</evidence>
<feature type="transmembrane region" description="Helical" evidence="8">
    <location>
        <begin position="368"/>
        <end position="384"/>
    </location>
</feature>
<organism evidence="9 10">
    <name type="scientific">Fluviicola taffensis (strain DSM 16823 / NCIMB 13979 / RW262)</name>
    <dbReference type="NCBI Taxonomy" id="755732"/>
    <lineage>
        <taxon>Bacteria</taxon>
        <taxon>Pseudomonadati</taxon>
        <taxon>Bacteroidota</taxon>
        <taxon>Flavobacteriia</taxon>
        <taxon>Flavobacteriales</taxon>
        <taxon>Crocinitomicaceae</taxon>
        <taxon>Fluviicola</taxon>
    </lineage>
</organism>
<feature type="transmembrane region" description="Helical" evidence="8">
    <location>
        <begin position="175"/>
        <end position="197"/>
    </location>
</feature>
<dbReference type="eggNOG" id="ENOG5030PFU">
    <property type="taxonomic scope" value="Bacteria"/>
</dbReference>
<evidence type="ECO:0000256" key="8">
    <source>
        <dbReference type="SAM" id="Phobius"/>
    </source>
</evidence>
<dbReference type="Pfam" id="PF09594">
    <property type="entry name" value="GT87"/>
    <property type="match status" value="1"/>
</dbReference>
<feature type="transmembrane region" description="Helical" evidence="8">
    <location>
        <begin position="130"/>
        <end position="163"/>
    </location>
</feature>
<name>F2ICI2_FLUTR</name>
<evidence type="ECO:0000256" key="5">
    <source>
        <dbReference type="ARBA" id="ARBA00022989"/>
    </source>
</evidence>
<comment type="similarity">
    <text evidence="7">Belongs to the glycosyltransferase 87 family.</text>
</comment>
<keyword evidence="5 8" id="KW-1133">Transmembrane helix</keyword>
<dbReference type="RefSeq" id="WP_013688219.1">
    <property type="nucleotide sequence ID" value="NC_015321.1"/>
</dbReference>
<feature type="transmembrane region" description="Helical" evidence="8">
    <location>
        <begin position="336"/>
        <end position="353"/>
    </location>
</feature>
<feature type="transmembrane region" description="Helical" evidence="8">
    <location>
        <begin position="293"/>
        <end position="309"/>
    </location>
</feature>
<dbReference type="AlphaFoldDB" id="F2ICI2"/>
<feature type="transmembrane region" description="Helical" evidence="8">
    <location>
        <begin position="315"/>
        <end position="331"/>
    </location>
</feature>
<feature type="transmembrane region" description="Helical" evidence="8">
    <location>
        <begin position="204"/>
        <end position="224"/>
    </location>
</feature>
<sequence length="398" mass="45615" precursor="true">MEYTKSWSRITRSEWIFTLFLVAFCTLFAFVEWNNGRLWTSDFQVYYEATRDFFAGNNPYQHNYGLDTGFFKYTPFTLYLFAPQTAVSFGVGQCIHLILLAFSLIYSFLNIRTLLERFPVMGSRKIPSGMLYLAFACVAIHITRELHLGNVNLLLLLFFNLGLKAVLQKKNLPVAIWWSLMVVLKPIMIFVLLPLVFTKQWKSIALMAGFGILFFLFPAIHVGFKANWTLWQDWFKAISAHGEYLTSNNSIATLVKIHTGFSAAWITPLICLLTLILLLINDVFRFKKSETEVLFVWTAIFSAFIPNFFTTDTEHFLLSLPLIWLLFAALLNHGKWFHWIGFGLGMLLFSFNSPELLGDFSDFVSDNGLLGIGNCVFIITFLTIPRNRQPVIGSETGI</sequence>
<dbReference type="KEGG" id="fte:Fluta_3481"/>
<proteinExistence type="inferred from homology"/>
<dbReference type="HOGENOM" id="CLU_692138_0_0_10"/>
<reference evidence="9 10" key="1">
    <citation type="journal article" date="2011" name="Stand. Genomic Sci.">
        <title>Complete genome sequence of the gliding freshwater bacterium Fluviicola taffensis type strain (RW262).</title>
        <authorList>
            <person name="Woyke T."/>
            <person name="Chertkov O."/>
            <person name="Lapidus A."/>
            <person name="Nolan M."/>
            <person name="Lucas S."/>
            <person name="Del Rio T.G."/>
            <person name="Tice H."/>
            <person name="Cheng J.F."/>
            <person name="Tapia R."/>
            <person name="Han C."/>
            <person name="Goodwin L."/>
            <person name="Pitluck S."/>
            <person name="Liolios K."/>
            <person name="Pagani I."/>
            <person name="Ivanova N."/>
            <person name="Huntemann M."/>
            <person name="Mavromatis K."/>
            <person name="Mikhailova N."/>
            <person name="Pati A."/>
            <person name="Chen A."/>
            <person name="Palaniappan K."/>
            <person name="Land M."/>
            <person name="Hauser L."/>
            <person name="Brambilla E.M."/>
            <person name="Rohde M."/>
            <person name="Mwirichia R."/>
            <person name="Sikorski J."/>
            <person name="Tindall B.J."/>
            <person name="Goker M."/>
            <person name="Bristow J."/>
            <person name="Eisen J.A."/>
            <person name="Markowitz V."/>
            <person name="Hugenholtz P."/>
            <person name="Klenk H.P."/>
            <person name="Kyrpides N.C."/>
        </authorList>
    </citation>
    <scope>NUCLEOTIDE SEQUENCE [LARGE SCALE GENOMIC DNA]</scope>
    <source>
        <strain evidence="10">DSM 16823 / RW262 / RW262</strain>
    </source>
</reference>
<dbReference type="EMBL" id="CP002542">
    <property type="protein sequence ID" value="AEA45452.1"/>
    <property type="molecule type" value="Genomic_DNA"/>
</dbReference>
<keyword evidence="2" id="KW-1003">Cell membrane</keyword>
<dbReference type="InterPro" id="IPR018584">
    <property type="entry name" value="GT87"/>
</dbReference>
<evidence type="ECO:0000256" key="4">
    <source>
        <dbReference type="ARBA" id="ARBA00022692"/>
    </source>
</evidence>
<dbReference type="GO" id="GO:0005886">
    <property type="term" value="C:plasma membrane"/>
    <property type="evidence" value="ECO:0007669"/>
    <property type="project" value="UniProtKB-SubCell"/>
</dbReference>
<accession>F2ICI2</accession>
<keyword evidence="4 8" id="KW-0812">Transmembrane</keyword>
<evidence type="ECO:0000256" key="6">
    <source>
        <dbReference type="ARBA" id="ARBA00023136"/>
    </source>
</evidence>
<evidence type="ECO:0000256" key="7">
    <source>
        <dbReference type="ARBA" id="ARBA00024033"/>
    </source>
</evidence>
<evidence type="ECO:0000256" key="2">
    <source>
        <dbReference type="ARBA" id="ARBA00022475"/>
    </source>
</evidence>
<evidence type="ECO:0000313" key="10">
    <source>
        <dbReference type="Proteomes" id="UP000007463"/>
    </source>
</evidence>
<dbReference type="Proteomes" id="UP000007463">
    <property type="component" value="Chromosome"/>
</dbReference>
<keyword evidence="3" id="KW-0808">Transferase</keyword>
<dbReference type="OrthoDB" id="847252at2"/>